<dbReference type="AlphaFoldDB" id="A0A853BQY3"/>
<protein>
    <submittedName>
        <fullName evidence="1">Uncharacterized protein</fullName>
    </submittedName>
</protein>
<evidence type="ECO:0000313" key="2">
    <source>
        <dbReference type="Proteomes" id="UP000575985"/>
    </source>
</evidence>
<gene>
    <name evidence="1" type="ORF">HNR12_003531</name>
</gene>
<name>A0A853BQY3_9ACTN</name>
<organism evidence="1 2">
    <name type="scientific">Streptomonospora nanhaiensis</name>
    <dbReference type="NCBI Taxonomy" id="1323731"/>
    <lineage>
        <taxon>Bacteria</taxon>
        <taxon>Bacillati</taxon>
        <taxon>Actinomycetota</taxon>
        <taxon>Actinomycetes</taxon>
        <taxon>Streptosporangiales</taxon>
        <taxon>Nocardiopsidaceae</taxon>
        <taxon>Streptomonospora</taxon>
    </lineage>
</organism>
<proteinExistence type="predicted"/>
<dbReference type="RefSeq" id="WP_179768630.1">
    <property type="nucleotide sequence ID" value="NZ_JACCFO010000001.1"/>
</dbReference>
<keyword evidence="2" id="KW-1185">Reference proteome</keyword>
<comment type="caution">
    <text evidence="1">The sequence shown here is derived from an EMBL/GenBank/DDBJ whole genome shotgun (WGS) entry which is preliminary data.</text>
</comment>
<dbReference type="EMBL" id="JACCFO010000001">
    <property type="protein sequence ID" value="NYI97254.1"/>
    <property type="molecule type" value="Genomic_DNA"/>
</dbReference>
<accession>A0A853BQY3</accession>
<evidence type="ECO:0000313" key="1">
    <source>
        <dbReference type="EMBL" id="NYI97254.1"/>
    </source>
</evidence>
<reference evidence="1 2" key="1">
    <citation type="submission" date="2020-07" db="EMBL/GenBank/DDBJ databases">
        <title>Sequencing the genomes of 1000 actinobacteria strains.</title>
        <authorList>
            <person name="Klenk H.-P."/>
        </authorList>
    </citation>
    <scope>NUCLEOTIDE SEQUENCE [LARGE SCALE GENOMIC DNA]</scope>
    <source>
        <strain evidence="1 2">DSM 45927</strain>
    </source>
</reference>
<dbReference type="Proteomes" id="UP000575985">
    <property type="component" value="Unassembled WGS sequence"/>
</dbReference>
<sequence length="272" mass="28608">MGTSEHTGTAVAAGRDASARRLRQGWCRRSRRDRGEPHDDWWSPAVEAVCAAVVEDLRGRATGDTPALAHACARLGRARARAGMGVGAALEDLAALFAEVAEAPDTAGGAYRGGPPFALVRAAAEGWAEGRRGGDHCQDPLTGLSTAAYLRTRLGELYRGGLPWSGACGHGLVVVALPAWLDPWRRTARLIVLGHELGRFFAAGETVSLLSRYRVAVVAAASGRTAERLRLLRARVGAGGDGTEVWSVPLPPTHAEAVDLLDTIAASEDGRP</sequence>